<keyword evidence="2" id="KW-1185">Reference proteome</keyword>
<dbReference type="Proteomes" id="UP000789920">
    <property type="component" value="Unassembled WGS sequence"/>
</dbReference>
<feature type="non-terminal residue" evidence="1">
    <location>
        <position position="163"/>
    </location>
</feature>
<feature type="non-terminal residue" evidence="1">
    <location>
        <position position="1"/>
    </location>
</feature>
<accession>A0ACA9SW27</accession>
<name>A0ACA9SW27_9GLOM</name>
<organism evidence="1 2">
    <name type="scientific">Racocetra persica</name>
    <dbReference type="NCBI Taxonomy" id="160502"/>
    <lineage>
        <taxon>Eukaryota</taxon>
        <taxon>Fungi</taxon>
        <taxon>Fungi incertae sedis</taxon>
        <taxon>Mucoromycota</taxon>
        <taxon>Glomeromycotina</taxon>
        <taxon>Glomeromycetes</taxon>
        <taxon>Diversisporales</taxon>
        <taxon>Gigasporaceae</taxon>
        <taxon>Racocetra</taxon>
    </lineage>
</organism>
<proteinExistence type="predicted"/>
<reference evidence="1" key="1">
    <citation type="submission" date="2021-06" db="EMBL/GenBank/DDBJ databases">
        <authorList>
            <person name="Kallberg Y."/>
            <person name="Tangrot J."/>
            <person name="Rosling A."/>
        </authorList>
    </citation>
    <scope>NUCLEOTIDE SEQUENCE</scope>
    <source>
        <strain evidence="1">MA461A</strain>
    </source>
</reference>
<comment type="caution">
    <text evidence="1">The sequence shown here is derived from an EMBL/GenBank/DDBJ whole genome shotgun (WGS) entry which is preliminary data.</text>
</comment>
<protein>
    <submittedName>
        <fullName evidence="1">4155_t:CDS:1</fullName>
    </submittedName>
</protein>
<gene>
    <name evidence="1" type="ORF">RPERSI_LOCUS35227</name>
</gene>
<evidence type="ECO:0000313" key="1">
    <source>
        <dbReference type="EMBL" id="CAG8848651.1"/>
    </source>
</evidence>
<evidence type="ECO:0000313" key="2">
    <source>
        <dbReference type="Proteomes" id="UP000789920"/>
    </source>
</evidence>
<dbReference type="EMBL" id="CAJVQC010161743">
    <property type="protein sequence ID" value="CAG8848651.1"/>
    <property type="molecule type" value="Genomic_DNA"/>
</dbReference>
<sequence length="163" mass="18237">ENEKKEDEDKLENQIIRRVGDLVYNIFDNKLGGFLQEISDKYLTNYLSQLKKVDFAKIPNLKDFDNLIRHFFNTSALVRLQNQNNSLAVISDGLVSSVMGLGGRNAVNATLAARNVDASFIGRYDPNETPEGRNTGLVRRITTGAEINEDGQITTPYFPVKNG</sequence>